<organism evidence="1 2">
    <name type="scientific">Stylonychia lemnae</name>
    <name type="common">Ciliate</name>
    <dbReference type="NCBI Taxonomy" id="5949"/>
    <lineage>
        <taxon>Eukaryota</taxon>
        <taxon>Sar</taxon>
        <taxon>Alveolata</taxon>
        <taxon>Ciliophora</taxon>
        <taxon>Intramacronucleata</taxon>
        <taxon>Spirotrichea</taxon>
        <taxon>Stichotrichia</taxon>
        <taxon>Sporadotrichida</taxon>
        <taxon>Oxytrichidae</taxon>
        <taxon>Stylonychinae</taxon>
        <taxon>Stylonychia</taxon>
    </lineage>
</organism>
<dbReference type="InParanoid" id="A0A078B6V2"/>
<accession>A0A078B6V2</accession>
<dbReference type="Proteomes" id="UP000039865">
    <property type="component" value="Unassembled WGS sequence"/>
</dbReference>
<name>A0A078B6V2_STYLE</name>
<evidence type="ECO:0000313" key="1">
    <source>
        <dbReference type="EMBL" id="CDW89022.1"/>
    </source>
</evidence>
<keyword evidence="2" id="KW-1185">Reference proteome</keyword>
<evidence type="ECO:0000313" key="2">
    <source>
        <dbReference type="Proteomes" id="UP000039865"/>
    </source>
</evidence>
<dbReference type="InterPro" id="IPR043504">
    <property type="entry name" value="Peptidase_S1_PA_chymotrypsin"/>
</dbReference>
<dbReference type="AlphaFoldDB" id="A0A078B6V2"/>
<gene>
    <name evidence="1" type="primary">Contig8232.g8776</name>
    <name evidence="1" type="ORF">STYLEM_18150</name>
</gene>
<dbReference type="EMBL" id="CCKQ01017151">
    <property type="protein sequence ID" value="CDW89022.1"/>
    <property type="molecule type" value="Genomic_DNA"/>
</dbReference>
<proteinExistence type="predicted"/>
<dbReference type="Gene3D" id="2.40.10.10">
    <property type="entry name" value="Trypsin-like serine proteases"/>
    <property type="match status" value="1"/>
</dbReference>
<protein>
    <recommendedName>
        <fullName evidence="3">Serine protease</fullName>
    </recommendedName>
</protein>
<evidence type="ECO:0008006" key="3">
    <source>
        <dbReference type="Google" id="ProtNLM"/>
    </source>
</evidence>
<dbReference type="SUPFAM" id="SSF50494">
    <property type="entry name" value="Trypsin-like serine proteases"/>
    <property type="match status" value="1"/>
</dbReference>
<dbReference type="InterPro" id="IPR009003">
    <property type="entry name" value="Peptidase_S1_PA"/>
</dbReference>
<sequence length="206" mass="22998">MTCAHCIVDIVPNLQNQLGEISQPKSCKFFLGGTENDLGKNELLISKIHIFKEFAQHPKTQDGYDFAIATIEKNSYIGNKIIPKSLNSWWGCFEDLDIEVNDQICILGFPNNKDLDNIVLCGVESVIAGITNSFQQDQRKLIMFNGSIDQGMSGGPIYLIKNKRYIHMGIVLDGGKVNAQNMQYGMALTQDIIAWIEHHLNNGIVP</sequence>
<reference evidence="1 2" key="1">
    <citation type="submission" date="2014-06" db="EMBL/GenBank/DDBJ databases">
        <authorList>
            <person name="Swart Estienne"/>
        </authorList>
    </citation>
    <scope>NUCLEOTIDE SEQUENCE [LARGE SCALE GENOMIC DNA]</scope>
    <source>
        <strain evidence="1 2">130c</strain>
    </source>
</reference>